<name>A0A0F9MIF8_9ZZZZ</name>
<proteinExistence type="predicted"/>
<reference evidence="1" key="1">
    <citation type="journal article" date="2015" name="Nature">
        <title>Complex archaea that bridge the gap between prokaryotes and eukaryotes.</title>
        <authorList>
            <person name="Spang A."/>
            <person name="Saw J.H."/>
            <person name="Jorgensen S.L."/>
            <person name="Zaremba-Niedzwiedzka K."/>
            <person name="Martijn J."/>
            <person name="Lind A.E."/>
            <person name="van Eijk R."/>
            <person name="Schleper C."/>
            <person name="Guy L."/>
            <person name="Ettema T.J."/>
        </authorList>
    </citation>
    <scope>NUCLEOTIDE SEQUENCE</scope>
</reference>
<dbReference type="AlphaFoldDB" id="A0A0F9MIF8"/>
<comment type="caution">
    <text evidence="1">The sequence shown here is derived from an EMBL/GenBank/DDBJ whole genome shotgun (WGS) entry which is preliminary data.</text>
</comment>
<evidence type="ECO:0000313" key="1">
    <source>
        <dbReference type="EMBL" id="KKM99041.1"/>
    </source>
</evidence>
<organism evidence="1">
    <name type="scientific">marine sediment metagenome</name>
    <dbReference type="NCBI Taxonomy" id="412755"/>
    <lineage>
        <taxon>unclassified sequences</taxon>
        <taxon>metagenomes</taxon>
        <taxon>ecological metagenomes</taxon>
    </lineage>
</organism>
<protein>
    <submittedName>
        <fullName evidence="1">Uncharacterized protein</fullName>
    </submittedName>
</protein>
<dbReference type="EMBL" id="LAZR01005545">
    <property type="protein sequence ID" value="KKM99041.1"/>
    <property type="molecule type" value="Genomic_DNA"/>
</dbReference>
<sequence>MSDAMTIEEQRQAIREGLAEAIYWAEWDKTMANQGTTASTVKRWVPILGTYHYETADTILAIPEIKEGQELLEKAKSASGDECWICHAPLDKDGHCKGEALVPSESQKAGIDHCGGHDVFEQVCKYCHAVRDGTLENDNPRHWLASGESR</sequence>
<accession>A0A0F9MIF8</accession>
<gene>
    <name evidence="1" type="ORF">LCGC14_1151790</name>
</gene>